<evidence type="ECO:0000256" key="6">
    <source>
        <dbReference type="SAM" id="SignalP"/>
    </source>
</evidence>
<evidence type="ECO:0000259" key="8">
    <source>
        <dbReference type="Pfam" id="PF07715"/>
    </source>
</evidence>
<evidence type="ECO:0000256" key="4">
    <source>
        <dbReference type="RuleBase" id="RU003357"/>
    </source>
</evidence>
<protein>
    <submittedName>
        <fullName evidence="9">TonB-dependent receptor</fullName>
    </submittedName>
</protein>
<comment type="caution">
    <text evidence="9">The sequence shown here is derived from an EMBL/GenBank/DDBJ whole genome shotgun (WGS) entry which is preliminary data.</text>
</comment>
<evidence type="ECO:0000313" key="9">
    <source>
        <dbReference type="EMBL" id="MDP1026579.1"/>
    </source>
</evidence>
<dbReference type="Pfam" id="PF00593">
    <property type="entry name" value="TonB_dep_Rec_b-barrel"/>
    <property type="match status" value="1"/>
</dbReference>
<dbReference type="Pfam" id="PF07715">
    <property type="entry name" value="Plug"/>
    <property type="match status" value="1"/>
</dbReference>
<keyword evidence="6" id="KW-0732">Signal</keyword>
<name>A0ABT9EHZ2_9SPHN</name>
<feature type="signal peptide" evidence="6">
    <location>
        <begin position="1"/>
        <end position="26"/>
    </location>
</feature>
<dbReference type="InterPro" id="IPR010104">
    <property type="entry name" value="TonB_rcpt_bac"/>
</dbReference>
<feature type="domain" description="TonB-dependent receptor plug" evidence="8">
    <location>
        <begin position="74"/>
        <end position="186"/>
    </location>
</feature>
<dbReference type="InterPro" id="IPR000531">
    <property type="entry name" value="Beta-barrel_TonB"/>
</dbReference>
<evidence type="ECO:0000259" key="7">
    <source>
        <dbReference type="Pfam" id="PF00593"/>
    </source>
</evidence>
<keyword evidence="2 4" id="KW-0472">Membrane</keyword>
<reference evidence="9 10" key="1">
    <citation type="submission" date="2023-07" db="EMBL/GenBank/DDBJ databases">
        <authorList>
            <person name="Kim M.K."/>
        </authorList>
    </citation>
    <scope>NUCLEOTIDE SEQUENCE [LARGE SCALE GENOMIC DNA]</scope>
    <source>
        <strain evidence="9 10">KR1UV-12</strain>
    </source>
</reference>
<comment type="subcellular location">
    <subcellularLocation>
        <location evidence="1 4">Cell outer membrane</location>
    </subcellularLocation>
</comment>
<dbReference type="InterPro" id="IPR036942">
    <property type="entry name" value="Beta-barrel_TonB_sf"/>
</dbReference>
<dbReference type="SUPFAM" id="SSF56935">
    <property type="entry name" value="Porins"/>
    <property type="match status" value="1"/>
</dbReference>
<gene>
    <name evidence="9" type="ORF">Q5H91_05100</name>
</gene>
<feature type="chain" id="PRO_5046509674" evidence="6">
    <location>
        <begin position="27"/>
        <end position="981"/>
    </location>
</feature>
<proteinExistence type="inferred from homology"/>
<dbReference type="Gene3D" id="2.170.130.10">
    <property type="entry name" value="TonB-dependent receptor, plug domain"/>
    <property type="match status" value="1"/>
</dbReference>
<dbReference type="NCBIfam" id="TIGR01782">
    <property type="entry name" value="TonB-Xanth-Caul"/>
    <property type="match status" value="1"/>
</dbReference>
<keyword evidence="9" id="KW-0675">Receptor</keyword>
<evidence type="ECO:0000256" key="5">
    <source>
        <dbReference type="SAM" id="MobiDB-lite"/>
    </source>
</evidence>
<feature type="domain" description="TonB-dependent receptor-like beta-barrel" evidence="7">
    <location>
        <begin position="466"/>
        <end position="940"/>
    </location>
</feature>
<feature type="compositionally biased region" description="Low complexity" evidence="5">
    <location>
        <begin position="28"/>
        <end position="51"/>
    </location>
</feature>
<comment type="similarity">
    <text evidence="4">Belongs to the TonB-dependent receptor family.</text>
</comment>
<organism evidence="9 10">
    <name type="scientific">Sphingomonas aurea</name>
    <dbReference type="NCBI Taxonomy" id="3063994"/>
    <lineage>
        <taxon>Bacteria</taxon>
        <taxon>Pseudomonadati</taxon>
        <taxon>Pseudomonadota</taxon>
        <taxon>Alphaproteobacteria</taxon>
        <taxon>Sphingomonadales</taxon>
        <taxon>Sphingomonadaceae</taxon>
        <taxon>Sphingomonas</taxon>
    </lineage>
</organism>
<dbReference type="PANTHER" id="PTHR40980">
    <property type="entry name" value="PLUG DOMAIN-CONTAINING PROTEIN"/>
    <property type="match status" value="1"/>
</dbReference>
<dbReference type="Proteomes" id="UP001230685">
    <property type="component" value="Unassembled WGS sequence"/>
</dbReference>
<feature type="region of interest" description="Disordered" evidence="5">
    <location>
        <begin position="28"/>
        <end position="52"/>
    </location>
</feature>
<dbReference type="InterPro" id="IPR037066">
    <property type="entry name" value="Plug_dom_sf"/>
</dbReference>
<keyword evidence="10" id="KW-1185">Reference proteome</keyword>
<evidence type="ECO:0000256" key="1">
    <source>
        <dbReference type="ARBA" id="ARBA00004442"/>
    </source>
</evidence>
<evidence type="ECO:0000256" key="3">
    <source>
        <dbReference type="ARBA" id="ARBA00023237"/>
    </source>
</evidence>
<dbReference type="RefSeq" id="WP_305172136.1">
    <property type="nucleotide sequence ID" value="NZ_JAUUDS010000001.1"/>
</dbReference>
<keyword evidence="3" id="KW-0998">Cell outer membrane</keyword>
<dbReference type="InterPro" id="IPR012910">
    <property type="entry name" value="Plug_dom"/>
</dbReference>
<keyword evidence="4" id="KW-0798">TonB box</keyword>
<evidence type="ECO:0000313" key="10">
    <source>
        <dbReference type="Proteomes" id="UP001230685"/>
    </source>
</evidence>
<dbReference type="EMBL" id="JAUUDS010000001">
    <property type="protein sequence ID" value="MDP1026579.1"/>
    <property type="molecule type" value="Genomic_DNA"/>
</dbReference>
<dbReference type="Gene3D" id="2.40.170.20">
    <property type="entry name" value="TonB-dependent receptor, beta-barrel domain"/>
    <property type="match status" value="1"/>
</dbReference>
<evidence type="ECO:0000256" key="2">
    <source>
        <dbReference type="ARBA" id="ARBA00023136"/>
    </source>
</evidence>
<accession>A0ABT9EHZ2</accession>
<dbReference type="PANTHER" id="PTHR40980:SF4">
    <property type="entry name" value="TONB-DEPENDENT RECEPTOR-LIKE BETA-BARREL DOMAIN-CONTAINING PROTEIN"/>
    <property type="match status" value="1"/>
</dbReference>
<sequence length="981" mass="106161">MGKFRFASAVSFGVLATVLAIGPAHAQTAPDTTTDAQATAAPDGQAATTPDEQAAEDIVVTGFRNSLSKAIALKRDSIAIRDSIVAEDIGKFPEANVADSLQRIPGVILSRDGFSNEGQRISIRGLGSEFTVTTIDGAPVRTTSSTNVGSSTRDFNYDVFPSELFGRVDVYKTPLANLEEGGIGGVIDLQTPRPFDSNGRVIRYTAQANYNTQSKEWRPRGSLLLSDTVGNFGALFGVAYAKNVNERSGFQSTGGGTSGYNSSALGRRPYYGSPAANTSGPFNFELDLDNPLANFGGLTRDQIANANLPRFYRIYASNTDRERLGFVGSLQYKSDRVELSVDGIASDLTDSTTEFTFGVPVRNSRTVRGSTSAPGTGTNSGLIPLDVKIDEYNNLYGTFGNSSILTESFYRDTKTKFRYIIGRGVWNVTDNLRFSAQGNFSQSKAVYSENRVISNIYGITTTFDPTVNITYPTISSPVDFTNPANYRAPSLGFAINDELDRVKTGRAVLDWTPVDNGEQLLTLKLGANYTSSTKRVQRQDGSAIAARTPLPQGGTFATNPTGVFANMDPFVQFGELRNGGNSGYPSQFATFSRDFVLGTLAANTANRAATPALNQAFQAEEIVKSGFFETSFKFPIAGHALRVNWGVRFSDTRTLINNYQTVPTGGFAPAEREGGYQNFLPSASFTFDITEKLVLRGSTGQTITRNALSTIAAGTRVPNIFNPAVTVGNPDLRPQSAATYDATLEWYFAPGGLLSAGAFIKNISDRPFSVIERVPFSTLGLTSDLFSCASLGGTVCNNGVIDPNALFDRTITVNQNELKLKGLEFAYQQNFTFLPKPFDGLGVTSSFTVIDQEGSDFVLTNGDRIGLQPVPKFAYSVTGFYEKGPLSIRGSYNYRGKTGQNFVNTGNNQVPYLNAQGFLDGTISYRLNDMIELRVDALNITNQEVYFFYTDPTQSAGNGQSRRDNSYFNGTTISFGIRGKF</sequence>